<feature type="transmembrane region" description="Helical" evidence="7">
    <location>
        <begin position="204"/>
        <end position="221"/>
    </location>
</feature>
<gene>
    <name evidence="9" type="ORF">G6N76_13535</name>
</gene>
<feature type="transmembrane region" description="Helical" evidence="7">
    <location>
        <begin position="515"/>
        <end position="545"/>
    </location>
</feature>
<dbReference type="InterPro" id="IPR050321">
    <property type="entry name" value="Glycosyltr_2/OpgH_subfam"/>
</dbReference>
<organism evidence="9 10">
    <name type="scientific">Rhizobium daejeonense</name>
    <dbReference type="NCBI Taxonomy" id="240521"/>
    <lineage>
        <taxon>Bacteria</taxon>
        <taxon>Pseudomonadati</taxon>
        <taxon>Pseudomonadota</taxon>
        <taxon>Alphaproteobacteria</taxon>
        <taxon>Hyphomicrobiales</taxon>
        <taxon>Rhizobiaceae</taxon>
        <taxon>Rhizobium/Agrobacterium group</taxon>
        <taxon>Rhizobium</taxon>
    </lineage>
</organism>
<dbReference type="AlphaFoldDB" id="A0A6M1S8P5"/>
<feature type="transmembrane region" description="Helical" evidence="7">
    <location>
        <begin position="601"/>
        <end position="620"/>
    </location>
</feature>
<accession>A0A6M1S8P5</accession>
<comment type="caution">
    <text evidence="9">The sequence shown here is derived from an EMBL/GenBank/DDBJ whole genome shotgun (WGS) entry which is preliminary data.</text>
</comment>
<dbReference type="PANTHER" id="PTHR43867">
    <property type="entry name" value="CELLULOSE SYNTHASE CATALYTIC SUBUNIT A [UDP-FORMING]"/>
    <property type="match status" value="1"/>
</dbReference>
<keyword evidence="2" id="KW-0328">Glycosyltransferase</keyword>
<keyword evidence="6 7" id="KW-0472">Membrane</keyword>
<dbReference type="GO" id="GO:0016020">
    <property type="term" value="C:membrane"/>
    <property type="evidence" value="ECO:0007669"/>
    <property type="project" value="UniProtKB-SubCell"/>
</dbReference>
<dbReference type="SUPFAM" id="SSF53448">
    <property type="entry name" value="Nucleotide-diphospho-sugar transferases"/>
    <property type="match status" value="1"/>
</dbReference>
<dbReference type="GO" id="GO:0016757">
    <property type="term" value="F:glycosyltransferase activity"/>
    <property type="evidence" value="ECO:0007669"/>
    <property type="project" value="UniProtKB-KW"/>
</dbReference>
<dbReference type="InterPro" id="IPR001173">
    <property type="entry name" value="Glyco_trans_2-like"/>
</dbReference>
<evidence type="ECO:0000256" key="1">
    <source>
        <dbReference type="ARBA" id="ARBA00004141"/>
    </source>
</evidence>
<evidence type="ECO:0000313" key="9">
    <source>
        <dbReference type="EMBL" id="NGO64688.1"/>
    </source>
</evidence>
<proteinExistence type="predicted"/>
<evidence type="ECO:0000256" key="4">
    <source>
        <dbReference type="ARBA" id="ARBA00022692"/>
    </source>
</evidence>
<protein>
    <submittedName>
        <fullName evidence="9">Glycosyltransferase</fullName>
    </submittedName>
</protein>
<evidence type="ECO:0000259" key="8">
    <source>
        <dbReference type="Pfam" id="PF13632"/>
    </source>
</evidence>
<evidence type="ECO:0000256" key="5">
    <source>
        <dbReference type="ARBA" id="ARBA00022989"/>
    </source>
</evidence>
<evidence type="ECO:0000256" key="2">
    <source>
        <dbReference type="ARBA" id="ARBA00022676"/>
    </source>
</evidence>
<evidence type="ECO:0000313" key="10">
    <source>
        <dbReference type="Proteomes" id="UP000477849"/>
    </source>
</evidence>
<dbReference type="InterPro" id="IPR029044">
    <property type="entry name" value="Nucleotide-diphossugar_trans"/>
</dbReference>
<feature type="transmembrane region" description="Helical" evidence="7">
    <location>
        <begin position="565"/>
        <end position="589"/>
    </location>
</feature>
<reference evidence="9 10" key="1">
    <citation type="submission" date="2020-02" db="EMBL/GenBank/DDBJ databases">
        <title>Genome sequence of the type strain CCBAU10050 of Rhizobium daejeonense.</title>
        <authorList>
            <person name="Gao J."/>
            <person name="Sun J."/>
        </authorList>
    </citation>
    <scope>NUCLEOTIDE SEQUENCE [LARGE SCALE GENOMIC DNA]</scope>
    <source>
        <strain evidence="9 10">CCBAU10050</strain>
    </source>
</reference>
<dbReference type="EMBL" id="JAAKZH010000004">
    <property type="protein sequence ID" value="NGO64688.1"/>
    <property type="molecule type" value="Genomic_DNA"/>
</dbReference>
<dbReference type="RefSeq" id="WP_163903249.1">
    <property type="nucleotide sequence ID" value="NZ_CP048427.1"/>
</dbReference>
<dbReference type="Pfam" id="PF13632">
    <property type="entry name" value="Glyco_trans_2_3"/>
    <property type="match status" value="1"/>
</dbReference>
<keyword evidence="5 7" id="KW-1133">Transmembrane helix</keyword>
<evidence type="ECO:0000256" key="7">
    <source>
        <dbReference type="SAM" id="Phobius"/>
    </source>
</evidence>
<name>A0A6M1S8P5_9HYPH</name>
<keyword evidence="3 9" id="KW-0808">Transferase</keyword>
<feature type="domain" description="Glycosyltransferase 2-like" evidence="8">
    <location>
        <begin position="354"/>
        <end position="547"/>
    </location>
</feature>
<evidence type="ECO:0000256" key="3">
    <source>
        <dbReference type="ARBA" id="ARBA00022679"/>
    </source>
</evidence>
<dbReference type="Proteomes" id="UP000477849">
    <property type="component" value="Unassembled WGS sequence"/>
</dbReference>
<feature type="transmembrane region" description="Helical" evidence="7">
    <location>
        <begin position="227"/>
        <end position="247"/>
    </location>
</feature>
<keyword evidence="4 7" id="KW-0812">Transmembrane</keyword>
<sequence>MQIGEYGSPEHAAAKVVLREKSENLATADGGGGDLSSLQDEALVLKSLGFAKPLIARMGRAALANRTTIERELLTSGHVREEAYYEAMARLLGLPFVEAIPETAVVDHRGLDSQLKRPCTLRLHDASRPPVTLIAPEAKRIDHLIERLQRFPALRNALAIATPSAIRAAAWKAGSERRVERTVNHLFEEKPRHSARIVMTGRQGFFAGTLLSLAIAFFLLLPEEAVLTTHIVLSLLYLAALQLRLAALVHGNSRKSHLPANQWDGELPVYTVLVALYREQDVVPQLLAALDRLDWPRSRLDIKLVCEADDEATISAIRALAPGPHIEIVEVPPMAPRTKPKALTYALAGARGSYVAVYDAEDRPHPGQLREAHARFLASPPEVACLQAPLIITNIEQSYTSALFALEYSALFRRLLPVLSRYRMPLPLGGTSNHFRTGPLIEVGAWDPFNVTEDADLGMRLYRQGYRSETMRRQTLEDAPTTTRVWLGQRTRWFKGWLQTWLVLMREPVKTAREMGVVAFVVVQLMVGGMLISSLAHPAIIIFLASSAIAMMQSPAENIGLLQAVLFSIDFINIFGSYAAFLALGAAAMTEHEKKLIGRRWAGVPFYWVMTSVAAWRAVFELRSRPFFWNKTPHKPVALSLSSATTLPAANTHPQTA</sequence>
<evidence type="ECO:0000256" key="6">
    <source>
        <dbReference type="ARBA" id="ARBA00023136"/>
    </source>
</evidence>
<dbReference type="PANTHER" id="PTHR43867:SF2">
    <property type="entry name" value="CELLULOSE SYNTHASE CATALYTIC SUBUNIT A [UDP-FORMING]"/>
    <property type="match status" value="1"/>
</dbReference>
<dbReference type="Gene3D" id="3.90.550.10">
    <property type="entry name" value="Spore Coat Polysaccharide Biosynthesis Protein SpsA, Chain A"/>
    <property type="match status" value="1"/>
</dbReference>
<comment type="subcellular location">
    <subcellularLocation>
        <location evidence="1">Membrane</location>
        <topology evidence="1">Multi-pass membrane protein</topology>
    </subcellularLocation>
</comment>
<keyword evidence="10" id="KW-1185">Reference proteome</keyword>